<evidence type="ECO:0000259" key="8">
    <source>
        <dbReference type="PROSITE" id="PS50928"/>
    </source>
</evidence>
<dbReference type="EMBL" id="JAUHPX010000003">
    <property type="protein sequence ID" value="MDN4487917.1"/>
    <property type="molecule type" value="Genomic_DNA"/>
</dbReference>
<proteinExistence type="inferred from homology"/>
<dbReference type="Pfam" id="PF00528">
    <property type="entry name" value="BPD_transp_1"/>
    <property type="match status" value="1"/>
</dbReference>
<keyword evidence="3" id="KW-1003">Cell membrane</keyword>
<dbReference type="InterPro" id="IPR035906">
    <property type="entry name" value="MetI-like_sf"/>
</dbReference>
<dbReference type="GO" id="GO:0055085">
    <property type="term" value="P:transmembrane transport"/>
    <property type="evidence" value="ECO:0007669"/>
    <property type="project" value="InterPro"/>
</dbReference>
<organism evidence="10 11">
    <name type="scientific">Demequina lignilytica</name>
    <dbReference type="NCBI Taxonomy" id="3051663"/>
    <lineage>
        <taxon>Bacteria</taxon>
        <taxon>Bacillati</taxon>
        <taxon>Actinomycetota</taxon>
        <taxon>Actinomycetes</taxon>
        <taxon>Micrococcales</taxon>
        <taxon>Demequinaceae</taxon>
        <taxon>Demequina</taxon>
    </lineage>
</organism>
<keyword evidence="2 7" id="KW-0813">Transport</keyword>
<feature type="transmembrane region" description="Helical" evidence="7">
    <location>
        <begin position="183"/>
        <end position="203"/>
    </location>
</feature>
<dbReference type="Proteomes" id="UP001172756">
    <property type="component" value="Unassembled WGS sequence"/>
</dbReference>
<dbReference type="Gene3D" id="1.10.3720.10">
    <property type="entry name" value="MetI-like"/>
    <property type="match status" value="1"/>
</dbReference>
<feature type="transmembrane region" description="Helical" evidence="7">
    <location>
        <begin position="131"/>
        <end position="151"/>
    </location>
</feature>
<feature type="transmembrane region" description="Helical" evidence="7">
    <location>
        <begin position="36"/>
        <end position="59"/>
    </location>
</feature>
<dbReference type="Proteomes" id="UP001172737">
    <property type="component" value="Unassembled WGS sequence"/>
</dbReference>
<evidence type="ECO:0000256" key="7">
    <source>
        <dbReference type="RuleBase" id="RU363032"/>
    </source>
</evidence>
<name>A0AAW7M397_9MICO</name>
<comment type="subcellular location">
    <subcellularLocation>
        <location evidence="1 7">Cell membrane</location>
        <topology evidence="1 7">Multi-pass membrane protein</topology>
    </subcellularLocation>
</comment>
<feature type="transmembrane region" description="Helical" evidence="7">
    <location>
        <begin position="233"/>
        <end position="253"/>
    </location>
</feature>
<dbReference type="PANTHER" id="PTHR30193:SF37">
    <property type="entry name" value="INNER MEMBRANE ABC TRANSPORTER PERMEASE PROTEIN YCJO"/>
    <property type="match status" value="1"/>
</dbReference>
<reference evidence="9 12" key="2">
    <citation type="submission" date="2023-06" db="EMBL/GenBank/DDBJ databases">
        <title>SYSU T0a273.</title>
        <authorList>
            <person name="Gao L."/>
            <person name="Fang B.-Z."/>
            <person name="Li W.-J."/>
        </authorList>
    </citation>
    <scope>NUCLEOTIDE SEQUENCE [LARGE SCALE GENOMIC DNA]</scope>
    <source>
        <strain evidence="9 12">SYSU T0a273</strain>
    </source>
</reference>
<feature type="transmembrane region" description="Helical" evidence="7">
    <location>
        <begin position="286"/>
        <end position="306"/>
    </location>
</feature>
<dbReference type="PANTHER" id="PTHR30193">
    <property type="entry name" value="ABC TRANSPORTER PERMEASE PROTEIN"/>
    <property type="match status" value="1"/>
</dbReference>
<dbReference type="RefSeq" id="WP_301121955.1">
    <property type="nucleotide sequence ID" value="NZ_JAUHPX010000003.1"/>
</dbReference>
<accession>A0AAW7M397</accession>
<evidence type="ECO:0000256" key="3">
    <source>
        <dbReference type="ARBA" id="ARBA00022475"/>
    </source>
</evidence>
<comment type="caution">
    <text evidence="10">The sequence shown here is derived from an EMBL/GenBank/DDBJ whole genome shotgun (WGS) entry which is preliminary data.</text>
</comment>
<dbReference type="InterPro" id="IPR000515">
    <property type="entry name" value="MetI-like"/>
</dbReference>
<dbReference type="CDD" id="cd06261">
    <property type="entry name" value="TM_PBP2"/>
    <property type="match status" value="1"/>
</dbReference>
<evidence type="ECO:0000256" key="2">
    <source>
        <dbReference type="ARBA" id="ARBA00022448"/>
    </source>
</evidence>
<comment type="similarity">
    <text evidence="7">Belongs to the binding-protein-dependent transport system permease family.</text>
</comment>
<keyword evidence="6 7" id="KW-0472">Membrane</keyword>
<keyword evidence="4 7" id="KW-0812">Transmembrane</keyword>
<dbReference type="PROSITE" id="PS50928">
    <property type="entry name" value="ABC_TM1"/>
    <property type="match status" value="1"/>
</dbReference>
<dbReference type="InterPro" id="IPR051393">
    <property type="entry name" value="ABC_transporter_permease"/>
</dbReference>
<protein>
    <submittedName>
        <fullName evidence="10">Sugar ABC transporter permease</fullName>
    </submittedName>
</protein>
<dbReference type="SUPFAM" id="SSF161098">
    <property type="entry name" value="MetI-like"/>
    <property type="match status" value="1"/>
</dbReference>
<dbReference type="AlphaFoldDB" id="A0AAW7M397"/>
<evidence type="ECO:0000256" key="4">
    <source>
        <dbReference type="ARBA" id="ARBA00022692"/>
    </source>
</evidence>
<sequence length="319" mass="35674">MMATTTEAERTTPVWTKADAKASRKANNKLHRKEHAWAAAFMAAPVIGWVAFLLFPMGFSIYASMTNWNGIGNMTFIGLDNYTRLLQDPYFWKALWNTVFYMIGIPIGLAISLALALALSRNIRGRTFFRTVYYIPVISSLAAIAILWQWAYNGDFGLVNQALALVGIQGPNWLMDPLWAKPALIIMAVWKGLGYSTLLYLAAVQAVPRSLYEAASLDGATSWKRFTKITWPMVRPVTFFLVVTNIIAGSMIFTEINIMTPTGGPSWSTASLVWYVWNQAFRNLNMGYATAMALVLGILVLIVTIIQFRINRANDFSID</sequence>
<keyword evidence="11" id="KW-1185">Reference proteome</keyword>
<evidence type="ECO:0000256" key="6">
    <source>
        <dbReference type="ARBA" id="ARBA00023136"/>
    </source>
</evidence>
<gene>
    <name evidence="9" type="ORF">QQ002_12940</name>
    <name evidence="10" type="ORF">QQX10_07025</name>
</gene>
<keyword evidence="5 7" id="KW-1133">Transmembrane helix</keyword>
<reference evidence="10" key="1">
    <citation type="submission" date="2023-06" db="EMBL/GenBank/DDBJ databases">
        <title>Sysu t00039.</title>
        <authorList>
            <person name="Gao L."/>
            <person name="Fang B.-Z."/>
            <person name="Li W.-J."/>
        </authorList>
    </citation>
    <scope>NUCLEOTIDE SEQUENCE</scope>
    <source>
        <strain evidence="10">SYSU T00039</strain>
    </source>
</reference>
<evidence type="ECO:0000256" key="1">
    <source>
        <dbReference type="ARBA" id="ARBA00004651"/>
    </source>
</evidence>
<feature type="domain" description="ABC transmembrane type-1" evidence="8">
    <location>
        <begin position="94"/>
        <end position="307"/>
    </location>
</feature>
<dbReference type="GO" id="GO:0005886">
    <property type="term" value="C:plasma membrane"/>
    <property type="evidence" value="ECO:0007669"/>
    <property type="project" value="UniProtKB-SubCell"/>
</dbReference>
<evidence type="ECO:0000256" key="5">
    <source>
        <dbReference type="ARBA" id="ARBA00022989"/>
    </source>
</evidence>
<evidence type="ECO:0000313" key="11">
    <source>
        <dbReference type="Proteomes" id="UP001172737"/>
    </source>
</evidence>
<dbReference type="EMBL" id="JAUHQB010000012">
    <property type="protein sequence ID" value="MDN4484450.1"/>
    <property type="molecule type" value="Genomic_DNA"/>
</dbReference>
<feature type="transmembrane region" description="Helical" evidence="7">
    <location>
        <begin position="99"/>
        <end position="119"/>
    </location>
</feature>
<evidence type="ECO:0000313" key="9">
    <source>
        <dbReference type="EMBL" id="MDN4484450.1"/>
    </source>
</evidence>
<evidence type="ECO:0000313" key="10">
    <source>
        <dbReference type="EMBL" id="MDN4487917.1"/>
    </source>
</evidence>
<evidence type="ECO:0000313" key="12">
    <source>
        <dbReference type="Proteomes" id="UP001172756"/>
    </source>
</evidence>